<evidence type="ECO:0000313" key="2">
    <source>
        <dbReference type="Proteomes" id="UP001056255"/>
    </source>
</evidence>
<reference evidence="1" key="1">
    <citation type="submission" date="2021-08" db="EMBL/GenBank/DDBJ databases">
        <authorList>
            <person name="Sakaguchi M."/>
            <person name="Kikuchi T."/>
            <person name="Urbanczyk H."/>
        </authorList>
    </citation>
    <scope>NUCLEOTIDE SEQUENCE</scope>
    <source>
        <strain evidence="1">020920N</strain>
    </source>
</reference>
<dbReference type="EMBL" id="CP082275">
    <property type="protein sequence ID" value="USH01051.1"/>
    <property type="molecule type" value="Genomic_DNA"/>
</dbReference>
<protein>
    <submittedName>
        <fullName evidence="1">Tail protein X</fullName>
    </submittedName>
</protein>
<name>A0ABY4WNA5_9GAMM</name>
<dbReference type="Pfam" id="PF05489">
    <property type="entry name" value="Phage_tail_X"/>
    <property type="match status" value="1"/>
</dbReference>
<dbReference type="InterPro" id="IPR008861">
    <property type="entry name" value="GpX-like"/>
</dbReference>
<proteinExistence type="predicted"/>
<organism evidence="1 2">
    <name type="scientific">Grimontia kaedaensis</name>
    <dbReference type="NCBI Taxonomy" id="2872157"/>
    <lineage>
        <taxon>Bacteria</taxon>
        <taxon>Pseudomonadati</taxon>
        <taxon>Pseudomonadota</taxon>
        <taxon>Gammaproteobacteria</taxon>
        <taxon>Vibrionales</taxon>
        <taxon>Vibrionaceae</taxon>
        <taxon>Grimontia</taxon>
    </lineage>
</organism>
<dbReference type="Proteomes" id="UP001056255">
    <property type="component" value="Chromosome I"/>
</dbReference>
<dbReference type="RefSeq" id="WP_251875084.1">
    <property type="nucleotide sequence ID" value="NZ_CP082275.1"/>
</dbReference>
<accession>A0ABY4WNA5</accession>
<gene>
    <name evidence="1" type="ORF">K6Q96_08865</name>
</gene>
<keyword evidence="2" id="KW-1185">Reference proteome</keyword>
<evidence type="ECO:0000313" key="1">
    <source>
        <dbReference type="EMBL" id="USH01051.1"/>
    </source>
</evidence>
<sequence>MNIVTSQGDVLDELVWRHYGHQPGAVERVLEANPGLADMGPVLPAGKVLVLPAPPEPVRPRTVSLWD</sequence>